<evidence type="ECO:0000313" key="3">
    <source>
        <dbReference type="Proteomes" id="UP001604336"/>
    </source>
</evidence>
<feature type="domain" description="Zinc knuckle CX2CX4HX4C" evidence="1">
    <location>
        <begin position="1"/>
        <end position="49"/>
    </location>
</feature>
<sequence length="216" mass="24445">MDVRIPLKRRMKLKKPGGEWIWVIFKYERVPTFCFICGKIGHSDSICEKLYEAKGEEIERPYGPFIRIRAPSQINPGLASERWLRGSSVENSYSNFGKNADYRVEDEFAMQGGENHSFANKGKGVAQGSIPNNPIPGILPPMLLNMKENPLFKEGSSGDSLFKEKNDNLGITIMDQKRRRMDNYIEVNLNNLAIDYEPMHDDPKNGATVGPTLQAH</sequence>
<evidence type="ECO:0000259" key="1">
    <source>
        <dbReference type="Pfam" id="PF14392"/>
    </source>
</evidence>
<reference evidence="3" key="1">
    <citation type="submission" date="2024-07" db="EMBL/GenBank/DDBJ databases">
        <title>Two chromosome-level genome assemblies of Korean endemic species Abeliophyllum distichum and Forsythia ovata (Oleaceae).</title>
        <authorList>
            <person name="Jang H."/>
        </authorList>
    </citation>
    <scope>NUCLEOTIDE SEQUENCE [LARGE SCALE GENOMIC DNA]</scope>
</reference>
<gene>
    <name evidence="2" type="ORF">Adt_24654</name>
</gene>
<dbReference type="AlphaFoldDB" id="A0ABD1SHG9"/>
<dbReference type="Proteomes" id="UP001604336">
    <property type="component" value="Unassembled WGS sequence"/>
</dbReference>
<evidence type="ECO:0000313" key="2">
    <source>
        <dbReference type="EMBL" id="KAL2499104.1"/>
    </source>
</evidence>
<keyword evidence="3" id="KW-1185">Reference proteome</keyword>
<protein>
    <recommendedName>
        <fullName evidence="1">Zinc knuckle CX2CX4HX4C domain-containing protein</fullName>
    </recommendedName>
</protein>
<organism evidence="2 3">
    <name type="scientific">Abeliophyllum distichum</name>
    <dbReference type="NCBI Taxonomy" id="126358"/>
    <lineage>
        <taxon>Eukaryota</taxon>
        <taxon>Viridiplantae</taxon>
        <taxon>Streptophyta</taxon>
        <taxon>Embryophyta</taxon>
        <taxon>Tracheophyta</taxon>
        <taxon>Spermatophyta</taxon>
        <taxon>Magnoliopsida</taxon>
        <taxon>eudicotyledons</taxon>
        <taxon>Gunneridae</taxon>
        <taxon>Pentapetalae</taxon>
        <taxon>asterids</taxon>
        <taxon>lamiids</taxon>
        <taxon>Lamiales</taxon>
        <taxon>Oleaceae</taxon>
        <taxon>Forsythieae</taxon>
        <taxon>Abeliophyllum</taxon>
    </lineage>
</organism>
<name>A0ABD1SHG9_9LAMI</name>
<dbReference type="EMBL" id="JBFOLK010000007">
    <property type="protein sequence ID" value="KAL2499104.1"/>
    <property type="molecule type" value="Genomic_DNA"/>
</dbReference>
<dbReference type="Pfam" id="PF14392">
    <property type="entry name" value="zf-CCHC_4"/>
    <property type="match status" value="1"/>
</dbReference>
<dbReference type="InterPro" id="IPR025836">
    <property type="entry name" value="Zn_knuckle_CX2CX4HX4C"/>
</dbReference>
<accession>A0ABD1SHG9</accession>
<comment type="caution">
    <text evidence="2">The sequence shown here is derived from an EMBL/GenBank/DDBJ whole genome shotgun (WGS) entry which is preliminary data.</text>
</comment>
<proteinExistence type="predicted"/>